<dbReference type="PANTHER" id="PTHR38471">
    <property type="entry name" value="FOUR HELIX BUNDLE PROTEIN"/>
    <property type="match status" value="1"/>
</dbReference>
<dbReference type="Gene3D" id="1.20.1440.60">
    <property type="entry name" value="23S rRNA-intervening sequence"/>
    <property type="match status" value="1"/>
</dbReference>
<organism evidence="1 2">
    <name type="scientific">Hymenobacter metallilatus</name>
    <dbReference type="NCBI Taxonomy" id="2493666"/>
    <lineage>
        <taxon>Bacteria</taxon>
        <taxon>Pseudomonadati</taxon>
        <taxon>Bacteroidota</taxon>
        <taxon>Cytophagia</taxon>
        <taxon>Cytophagales</taxon>
        <taxon>Hymenobacteraceae</taxon>
        <taxon>Hymenobacter</taxon>
    </lineage>
</organism>
<dbReference type="Pfam" id="PF05635">
    <property type="entry name" value="23S_rRNA_IVP"/>
    <property type="match status" value="1"/>
</dbReference>
<sequence length="129" mass="14522">MNDELPQSAAQLSFNEDIRVRTKQASLRIIRLFQQLPRMGEAAVLGKQLLRSATSVAANFRAACRGRSPAEWYAKLCICVEEADETLFWLELLGDAGIMAKPRLADLEKEYQEIVSILASIRKKAKTRL</sequence>
<comment type="caution">
    <text evidence="1">The sequence shown here is derived from an EMBL/GenBank/DDBJ whole genome shotgun (WGS) entry which is preliminary data.</text>
</comment>
<dbReference type="RefSeq" id="WP_125431404.1">
    <property type="nucleotide sequence ID" value="NZ_RWIS01000009.1"/>
</dbReference>
<keyword evidence="2" id="KW-1185">Reference proteome</keyword>
<dbReference type="InterPro" id="IPR036583">
    <property type="entry name" value="23S_rRNA_IVS_sf"/>
</dbReference>
<gene>
    <name evidence="1" type="ORF">EI290_13795</name>
</gene>
<accession>A0A428JER2</accession>
<dbReference type="OrthoDB" id="285993at2"/>
<dbReference type="AlphaFoldDB" id="A0A428JER2"/>
<evidence type="ECO:0000313" key="2">
    <source>
        <dbReference type="Proteomes" id="UP000280066"/>
    </source>
</evidence>
<evidence type="ECO:0000313" key="1">
    <source>
        <dbReference type="EMBL" id="RSK31089.1"/>
    </source>
</evidence>
<protein>
    <submittedName>
        <fullName evidence="1">Four helix bundle protein</fullName>
    </submittedName>
</protein>
<reference evidence="1 2" key="1">
    <citation type="submission" date="2018-12" db="EMBL/GenBank/DDBJ databases">
        <authorList>
            <person name="Feng G."/>
            <person name="Zhu H."/>
        </authorList>
    </citation>
    <scope>NUCLEOTIDE SEQUENCE [LARGE SCALE GENOMIC DNA]</scope>
    <source>
        <strain evidence="1 2">9PBR-2</strain>
    </source>
</reference>
<proteinExistence type="predicted"/>
<dbReference type="NCBIfam" id="TIGR02436">
    <property type="entry name" value="four helix bundle protein"/>
    <property type="match status" value="1"/>
</dbReference>
<dbReference type="PANTHER" id="PTHR38471:SF2">
    <property type="entry name" value="FOUR HELIX BUNDLE PROTEIN"/>
    <property type="match status" value="1"/>
</dbReference>
<dbReference type="Proteomes" id="UP000280066">
    <property type="component" value="Unassembled WGS sequence"/>
</dbReference>
<dbReference type="InterPro" id="IPR012657">
    <property type="entry name" value="23S_rRNA-intervening_sequence"/>
</dbReference>
<dbReference type="EMBL" id="RWIS01000009">
    <property type="protein sequence ID" value="RSK31089.1"/>
    <property type="molecule type" value="Genomic_DNA"/>
</dbReference>
<dbReference type="SUPFAM" id="SSF158446">
    <property type="entry name" value="IVS-encoded protein-like"/>
    <property type="match status" value="1"/>
</dbReference>
<dbReference type="PIRSF" id="PIRSF035652">
    <property type="entry name" value="CHP02436"/>
    <property type="match status" value="1"/>
</dbReference>
<name>A0A428JER2_9BACT</name>